<reference evidence="4" key="3">
    <citation type="submission" date="2025-08" db="UniProtKB">
        <authorList>
            <consortium name="Ensembl"/>
        </authorList>
    </citation>
    <scope>IDENTIFICATION</scope>
</reference>
<dbReference type="InterPro" id="IPR001452">
    <property type="entry name" value="SH3_domain"/>
</dbReference>
<keyword evidence="5" id="KW-1185">Reference proteome</keyword>
<dbReference type="PANTHER" id="PTHR22647">
    <property type="entry name" value="SH3 DOMAIN AND TETRATRICOPEPTIDE REPEATS CONTAINING PROTEIN"/>
    <property type="match status" value="1"/>
</dbReference>
<dbReference type="Ensembl" id="ENSELUT00000004243.3">
    <property type="protein sequence ID" value="ENSELUP00000032030.3"/>
    <property type="gene ID" value="ENSELUG00000009817.3"/>
</dbReference>
<dbReference type="InterPro" id="IPR042772">
    <property type="entry name" value="SH3TC1/SH3TC2"/>
</dbReference>
<dbReference type="InterPro" id="IPR036028">
    <property type="entry name" value="SH3-like_dom_sf"/>
</dbReference>
<dbReference type="AlphaFoldDB" id="A0A3P8ZT13"/>
<evidence type="ECO:0000256" key="1">
    <source>
        <dbReference type="ARBA" id="ARBA00022443"/>
    </source>
</evidence>
<dbReference type="PROSITE" id="PS50002">
    <property type="entry name" value="SH3"/>
    <property type="match status" value="1"/>
</dbReference>
<dbReference type="Bgee" id="ENSELUG00000009817">
    <property type="expression patterns" value="Expressed in liver and 11 other cell types or tissues"/>
</dbReference>
<reference evidence="5" key="1">
    <citation type="journal article" date="2014" name="PLoS ONE">
        <title>The genome and linkage map of the northern pike (Esox lucius): conserved synteny revealed between the salmonid sister group and the Neoteleostei.</title>
        <authorList>
            <person name="Rondeau E.B."/>
            <person name="Minkley D.R."/>
            <person name="Leong J.S."/>
            <person name="Messmer A.M."/>
            <person name="Jantzen J.R."/>
            <person name="von Schalburg K.R."/>
            <person name="Lemon C."/>
            <person name="Bird N.H."/>
            <person name="Koop B.F."/>
        </authorList>
    </citation>
    <scope>NUCLEOTIDE SEQUENCE</scope>
</reference>
<dbReference type="GeneTree" id="ENSGT00530000063812"/>
<dbReference type="InterPro" id="IPR019734">
    <property type="entry name" value="TPR_rpt"/>
</dbReference>
<sequence length="1117" mass="126586">MSNAEQEFEPVSLAVGNGIETNRRCCGKELSAEDHKYHYHDHVKFGTITKSRRMEKSLSREASSVKGTMLMSENGFPTALPMLLAMVEGPDRLPADEGSQEVLRGKLRLLEVDSIEVNALFTELSARLVSVNSEENIILVTFKTFEEIWKFTTYYTMGFLGLCMENLLLDQDFWLSSLDQEDVGIEISIQEETLNLMYKGILMQEVQDFLNYVVFFIISDSAICRIILDFPRHISVHCSRLTCLFPIKVEGLRELLINLKNGIPSSPLPILPMLAIGSCEATVEYDAGGPDELSLLQGDRVGIVGLLVSCFEWFTGRLERTGEVGLVMTTLVKPADDTLYLLDCITQWASLHHPSSRGRHHHQARSTCSSPLLPQCSDYKPEFGTLYRQTPKLLLDTFNGHLGDVDQLVAYLGVARETARKKRLHWSQSRLCFLLGKLCAGRSKFSQARVYFEEALSIPRDGFTDMLMLASIYANLAVIYLKQKNTEKYFALSERIAALLMGIPDCVSIIEKDSEVLKFILKKAVLSHNKMAEARSCFLLANLHWRQGEEADTVPFLERLLFLSEEPPGVRSVTHSHGYLSLGRLYSQLSLPHLCVSSARRAMTHPSARLIDCLNGMGLVLQNTARLYGVNKQEVAIPALMAPYLRLVHNMRGVALRCKGDLRRAAESYQAAIDVCEEFEDRANWAVAEANLSLLCLKAGAKRLGERHLTEAVRLFSELEEEGHEENFITVLLEMGQHCVNQGLLNRGKIYYEWALLMAIKSNHSDSQLSATQRLAHLYGAVCPDHAQCIIYYEHQLTLLTNQGDRQKEGEVLETISQLYLSLGTERAWRLALDYTKRSLGIFIDLGRREKEAYAWLYAGKIYHMLGQTELVDLYVQVAQDVSLSTGDTHFILHLLEAAGDVFFNSCQEREKAICFYRDRALPIAVRTSSLEARLRLSNKLVELLLNLKMFGEAVEYAQTSLDISITLGDRLNERVAFHRLAYLYHCLGQFELAEHYYLKTLSLCPAPLQFDEETLYYVRVYKTLGDIIFYDLKDPYDAAGYYHLALAAAMDLGNKKSQLQLCTRLATIYHNFLVDRELSLFFYQKARVFASDLNIRRINLSPSQNFHSMPHAKENL</sequence>
<proteinExistence type="predicted"/>
<dbReference type="InterPro" id="IPR011990">
    <property type="entry name" value="TPR-like_helical_dom_sf"/>
</dbReference>
<keyword evidence="1 2" id="KW-0728">SH3 domain</keyword>
<name>A0A3P8ZT13_ESOLU</name>
<dbReference type="PANTHER" id="PTHR22647:SF3">
    <property type="entry name" value="SH3 DOMAIN AND TETRATRICOPEPTIDE REPEAT-CONTAINING PROTEIN 1"/>
    <property type="match status" value="1"/>
</dbReference>
<evidence type="ECO:0000313" key="5">
    <source>
        <dbReference type="Proteomes" id="UP000265140"/>
    </source>
</evidence>
<accession>A0A3P8ZT13</accession>
<dbReference type="SUPFAM" id="SSF48452">
    <property type="entry name" value="TPR-like"/>
    <property type="match status" value="3"/>
</dbReference>
<dbReference type="SUPFAM" id="SSF50044">
    <property type="entry name" value="SH3-domain"/>
    <property type="match status" value="1"/>
</dbReference>
<feature type="domain" description="SH3" evidence="3">
    <location>
        <begin position="274"/>
        <end position="337"/>
    </location>
</feature>
<evidence type="ECO:0000313" key="4">
    <source>
        <dbReference type="Ensembl" id="ENSELUP00000032030.3"/>
    </source>
</evidence>
<dbReference type="Proteomes" id="UP000265140">
    <property type="component" value="Chromosome 24"/>
</dbReference>
<dbReference type="Pfam" id="PF13424">
    <property type="entry name" value="TPR_12"/>
    <property type="match status" value="1"/>
</dbReference>
<reference evidence="4" key="2">
    <citation type="submission" date="2020-02" db="EMBL/GenBank/DDBJ databases">
        <title>Esox lucius (northern pike) genome, fEsoLuc1, primary haplotype.</title>
        <authorList>
            <person name="Myers G."/>
            <person name="Karagic N."/>
            <person name="Meyer A."/>
            <person name="Pippel M."/>
            <person name="Reichard M."/>
            <person name="Winkler S."/>
            <person name="Tracey A."/>
            <person name="Sims Y."/>
            <person name="Howe K."/>
            <person name="Rhie A."/>
            <person name="Formenti G."/>
            <person name="Durbin R."/>
            <person name="Fedrigo O."/>
            <person name="Jarvis E.D."/>
        </authorList>
    </citation>
    <scope>NUCLEOTIDE SEQUENCE [LARGE SCALE GENOMIC DNA]</scope>
</reference>
<dbReference type="STRING" id="8010.ENSELUP00000032030"/>
<dbReference type="Gene3D" id="1.25.40.10">
    <property type="entry name" value="Tetratricopeptide repeat domain"/>
    <property type="match status" value="3"/>
</dbReference>
<evidence type="ECO:0000259" key="3">
    <source>
        <dbReference type="PROSITE" id="PS50002"/>
    </source>
</evidence>
<evidence type="ECO:0000256" key="2">
    <source>
        <dbReference type="PROSITE-ProRule" id="PRU00192"/>
    </source>
</evidence>
<gene>
    <name evidence="4" type="primary">SH3TC1</name>
</gene>
<dbReference type="Gene3D" id="2.30.30.40">
    <property type="entry name" value="SH3 Domains"/>
    <property type="match status" value="1"/>
</dbReference>
<dbReference type="SMART" id="SM00028">
    <property type="entry name" value="TPR"/>
    <property type="match status" value="5"/>
</dbReference>
<reference evidence="4" key="4">
    <citation type="submission" date="2025-09" db="UniProtKB">
        <authorList>
            <consortium name="Ensembl"/>
        </authorList>
    </citation>
    <scope>IDENTIFICATION</scope>
</reference>
<organism evidence="4 5">
    <name type="scientific">Esox lucius</name>
    <name type="common">Northern pike</name>
    <dbReference type="NCBI Taxonomy" id="8010"/>
    <lineage>
        <taxon>Eukaryota</taxon>
        <taxon>Metazoa</taxon>
        <taxon>Chordata</taxon>
        <taxon>Craniata</taxon>
        <taxon>Vertebrata</taxon>
        <taxon>Euteleostomi</taxon>
        <taxon>Actinopterygii</taxon>
        <taxon>Neopterygii</taxon>
        <taxon>Teleostei</taxon>
        <taxon>Protacanthopterygii</taxon>
        <taxon>Esociformes</taxon>
        <taxon>Esocidae</taxon>
        <taxon>Esox</taxon>
    </lineage>
</organism>
<dbReference type="SMART" id="SM00326">
    <property type="entry name" value="SH3"/>
    <property type="match status" value="1"/>
</dbReference>
<protein>
    <submittedName>
        <fullName evidence="4">SH3 domain and tetratricopeptide repeats 1</fullName>
    </submittedName>
</protein>